<evidence type="ECO:0000256" key="2">
    <source>
        <dbReference type="PROSITE-ProRule" id="PRU00317"/>
    </source>
</evidence>
<evidence type="ECO:0000313" key="5">
    <source>
        <dbReference type="EMBL" id="GBG27680.1"/>
    </source>
</evidence>
<dbReference type="InterPro" id="IPR001313">
    <property type="entry name" value="Pumilio_RNA-bd_rpt"/>
</dbReference>
<dbReference type="SUPFAM" id="SSF48371">
    <property type="entry name" value="ARM repeat"/>
    <property type="match status" value="1"/>
</dbReference>
<dbReference type="InterPro" id="IPR011989">
    <property type="entry name" value="ARM-like"/>
</dbReference>
<evidence type="ECO:0000256" key="1">
    <source>
        <dbReference type="ARBA" id="ARBA00022737"/>
    </source>
</evidence>
<gene>
    <name evidence="5" type="ORF">FCC1311_039032</name>
</gene>
<comment type="caution">
    <text evidence="5">The sequence shown here is derived from an EMBL/GenBank/DDBJ whole genome shotgun (WGS) entry which is preliminary data.</text>
</comment>
<dbReference type="GO" id="GO:0010608">
    <property type="term" value="P:post-transcriptional regulation of gene expression"/>
    <property type="evidence" value="ECO:0007669"/>
    <property type="project" value="TreeGrafter"/>
</dbReference>
<dbReference type="InterPro" id="IPR033133">
    <property type="entry name" value="PUM-HD"/>
</dbReference>
<dbReference type="PROSITE" id="PS50303">
    <property type="entry name" value="PUM_HD"/>
    <property type="match status" value="1"/>
</dbReference>
<accession>A0A2R5G9H4</accession>
<evidence type="ECO:0000259" key="4">
    <source>
        <dbReference type="PROSITE" id="PS50303"/>
    </source>
</evidence>
<keyword evidence="6" id="KW-1185">Reference proteome</keyword>
<dbReference type="SMART" id="SM00025">
    <property type="entry name" value="Pumilio"/>
    <property type="match status" value="5"/>
</dbReference>
<keyword evidence="1" id="KW-0677">Repeat</keyword>
<dbReference type="OrthoDB" id="668540at2759"/>
<feature type="repeat" description="Pumilio" evidence="2">
    <location>
        <begin position="258"/>
        <end position="293"/>
    </location>
</feature>
<organism evidence="5 6">
    <name type="scientific">Hondaea fermentalgiana</name>
    <dbReference type="NCBI Taxonomy" id="2315210"/>
    <lineage>
        <taxon>Eukaryota</taxon>
        <taxon>Sar</taxon>
        <taxon>Stramenopiles</taxon>
        <taxon>Bigyra</taxon>
        <taxon>Labyrinthulomycetes</taxon>
        <taxon>Thraustochytrida</taxon>
        <taxon>Thraustochytriidae</taxon>
        <taxon>Hondaea</taxon>
    </lineage>
</organism>
<reference evidence="5 6" key="1">
    <citation type="submission" date="2017-12" db="EMBL/GenBank/DDBJ databases">
        <title>Sequencing, de novo assembly and annotation of complete genome of a new Thraustochytrid species, strain FCC1311.</title>
        <authorList>
            <person name="Sedici K."/>
            <person name="Godart F."/>
            <person name="Aiese Cigliano R."/>
            <person name="Sanseverino W."/>
            <person name="Barakat M."/>
            <person name="Ortet P."/>
            <person name="Marechal E."/>
            <person name="Cagnac O."/>
            <person name="Amato A."/>
        </authorList>
    </citation>
    <scope>NUCLEOTIDE SEQUENCE [LARGE SCALE GENOMIC DNA]</scope>
</reference>
<dbReference type="PANTHER" id="PTHR12537:SF13">
    <property type="entry name" value="PUMILIO HOMOLOGY DOMAIN FAMILY MEMBER 4"/>
    <property type="match status" value="1"/>
</dbReference>
<name>A0A2R5G9H4_9STRA</name>
<proteinExistence type="predicted"/>
<dbReference type="InterPro" id="IPR016024">
    <property type="entry name" value="ARM-type_fold"/>
</dbReference>
<dbReference type="EMBL" id="BEYU01000035">
    <property type="protein sequence ID" value="GBG27680.1"/>
    <property type="molecule type" value="Genomic_DNA"/>
</dbReference>
<feature type="compositionally biased region" description="Low complexity" evidence="3">
    <location>
        <begin position="1"/>
        <end position="20"/>
    </location>
</feature>
<dbReference type="InParanoid" id="A0A2R5G9H4"/>
<dbReference type="GO" id="GO:0005737">
    <property type="term" value="C:cytoplasm"/>
    <property type="evidence" value="ECO:0007669"/>
    <property type="project" value="TreeGrafter"/>
</dbReference>
<dbReference type="Proteomes" id="UP000241890">
    <property type="component" value="Unassembled WGS sequence"/>
</dbReference>
<sequence length="543" mass="59817">MLEPGSASGASSGNASVPSSQTRRSDKAPTSGGSVAKTLEDDIDDLRLKLVSRQRKMRTQEEDLLTSSKKTKSRSGDFDVDAELRRLEGKYRTPNEPVGNLDVDELLDLVTNRQPLHALTGAGAGAGTGSNAAGQSAPGSRSVSPARGGEGLTEYSSGAPGYSGTSSEIFLPAARREEIVASIRTVAGSQAVQRDLDSLTSLRVRDSEYDNLMHRALEVFVSAQGQLGRLLMHRTANYAVSKLFEVLDARDRLEFLKEIKNRLSRIAQHPQGTFALQKIISALHDPEHLKIVQEGLRFEVRSLALDRHATFTLQKLLSSPLRGDLKNFSLALLLLHTEPRGTQESLVEQITQEDIDYFRQACLNKHGAMLLTAFIRNCPETCFGLLVHIMKPNLVDAACDQYGNYVVQKALERACTSEHYASAAFIITEALCFPDQTLLRVATDSFGVKVFLTALSQSASVRDKITERIFPVTADPQTQMGQILLALMSNPEASTLLKRAIRLQQDADVRARHVQLIWDLLPACQPLINAPEYERWVHFLERT</sequence>
<feature type="domain" description="PUM-HD" evidence="4">
    <location>
        <begin position="147"/>
        <end position="543"/>
    </location>
</feature>
<evidence type="ECO:0000313" key="6">
    <source>
        <dbReference type="Proteomes" id="UP000241890"/>
    </source>
</evidence>
<evidence type="ECO:0000256" key="3">
    <source>
        <dbReference type="SAM" id="MobiDB-lite"/>
    </source>
</evidence>
<feature type="region of interest" description="Disordered" evidence="3">
    <location>
        <begin position="1"/>
        <end position="77"/>
    </location>
</feature>
<feature type="region of interest" description="Disordered" evidence="3">
    <location>
        <begin position="120"/>
        <end position="160"/>
    </location>
</feature>
<dbReference type="PANTHER" id="PTHR12537">
    <property type="entry name" value="RNA BINDING PROTEIN PUMILIO-RELATED"/>
    <property type="match status" value="1"/>
</dbReference>
<dbReference type="GO" id="GO:0003729">
    <property type="term" value="F:mRNA binding"/>
    <property type="evidence" value="ECO:0007669"/>
    <property type="project" value="TreeGrafter"/>
</dbReference>
<dbReference type="AlphaFoldDB" id="A0A2R5G9H4"/>
<dbReference type="Gene3D" id="1.25.10.10">
    <property type="entry name" value="Leucine-rich Repeat Variant"/>
    <property type="match status" value="1"/>
</dbReference>
<dbReference type="Pfam" id="PF22493">
    <property type="entry name" value="PUF_NOP9"/>
    <property type="match status" value="1"/>
</dbReference>
<dbReference type="PROSITE" id="PS50302">
    <property type="entry name" value="PUM"/>
    <property type="match status" value="2"/>
</dbReference>
<protein>
    <submittedName>
        <fullName evidence="5">Pumilio-like 9</fullName>
    </submittedName>
</protein>
<feature type="repeat" description="Pumilio" evidence="2">
    <location>
        <begin position="388"/>
        <end position="428"/>
    </location>
</feature>